<dbReference type="PANTHER" id="PTHR30474:SF3">
    <property type="entry name" value="PEPTIDOGLYCAN GLYCOSYLTRANSFERASE RODA"/>
    <property type="match status" value="1"/>
</dbReference>
<name>A0A4V1K247_9FIRM</name>
<feature type="transmembrane region" description="Helical" evidence="6">
    <location>
        <begin position="238"/>
        <end position="259"/>
    </location>
</feature>
<comment type="subcellular location">
    <subcellularLocation>
        <location evidence="1">Membrane</location>
        <topology evidence="1">Multi-pass membrane protein</topology>
    </subcellularLocation>
</comment>
<feature type="transmembrane region" description="Helical" evidence="6">
    <location>
        <begin position="387"/>
        <end position="405"/>
    </location>
</feature>
<dbReference type="PANTHER" id="PTHR30474">
    <property type="entry name" value="CELL CYCLE PROTEIN"/>
    <property type="match status" value="1"/>
</dbReference>
<evidence type="ECO:0000256" key="1">
    <source>
        <dbReference type="ARBA" id="ARBA00004141"/>
    </source>
</evidence>
<keyword evidence="8" id="KW-1185">Reference proteome</keyword>
<proteinExistence type="predicted"/>
<keyword evidence="5 6" id="KW-0472">Membrane</keyword>
<evidence type="ECO:0000313" key="8">
    <source>
        <dbReference type="Proteomes" id="UP000289166"/>
    </source>
</evidence>
<feature type="transmembrane region" description="Helical" evidence="6">
    <location>
        <begin position="62"/>
        <end position="80"/>
    </location>
</feature>
<dbReference type="GO" id="GO:0005886">
    <property type="term" value="C:plasma membrane"/>
    <property type="evidence" value="ECO:0007669"/>
    <property type="project" value="TreeGrafter"/>
</dbReference>
<evidence type="ECO:0000256" key="2">
    <source>
        <dbReference type="ARBA" id="ARBA00022692"/>
    </source>
</evidence>
<dbReference type="RefSeq" id="WP_069196048.1">
    <property type="nucleotide sequence ID" value="NZ_RLII01000010.1"/>
</dbReference>
<dbReference type="GO" id="GO:0032153">
    <property type="term" value="C:cell division site"/>
    <property type="evidence" value="ECO:0007669"/>
    <property type="project" value="TreeGrafter"/>
</dbReference>
<feature type="transmembrane region" description="Helical" evidence="6">
    <location>
        <begin position="12"/>
        <end position="28"/>
    </location>
</feature>
<feature type="transmembrane region" description="Helical" evidence="6">
    <location>
        <begin position="354"/>
        <end position="375"/>
    </location>
</feature>
<feature type="transmembrane region" description="Helical" evidence="6">
    <location>
        <begin position="118"/>
        <end position="139"/>
    </location>
</feature>
<dbReference type="AlphaFoldDB" id="A0A4V1K247"/>
<gene>
    <name evidence="7" type="ORF">EFD62_09540</name>
</gene>
<dbReference type="EMBL" id="RLII01000010">
    <property type="protein sequence ID" value="RXE59029.1"/>
    <property type="molecule type" value="Genomic_DNA"/>
</dbReference>
<accession>A0A4V1K247</accession>
<evidence type="ECO:0000256" key="5">
    <source>
        <dbReference type="ARBA" id="ARBA00023136"/>
    </source>
</evidence>
<keyword evidence="2 6" id="KW-0812">Transmembrane</keyword>
<dbReference type="OrthoDB" id="9812661at2"/>
<dbReference type="Proteomes" id="UP000289166">
    <property type="component" value="Unassembled WGS sequence"/>
</dbReference>
<evidence type="ECO:0000256" key="6">
    <source>
        <dbReference type="SAM" id="Phobius"/>
    </source>
</evidence>
<organism evidence="7 8">
    <name type="scientific">Acetivibrio mesophilus</name>
    <dbReference type="NCBI Taxonomy" id="2487273"/>
    <lineage>
        <taxon>Bacteria</taxon>
        <taxon>Bacillati</taxon>
        <taxon>Bacillota</taxon>
        <taxon>Clostridia</taxon>
        <taxon>Eubacteriales</taxon>
        <taxon>Oscillospiraceae</taxon>
        <taxon>Acetivibrio</taxon>
    </lineage>
</organism>
<evidence type="ECO:0000313" key="7">
    <source>
        <dbReference type="EMBL" id="RXE59029.1"/>
    </source>
</evidence>
<keyword evidence="4 6" id="KW-1133">Transmembrane helix</keyword>
<reference evidence="8" key="1">
    <citation type="submission" date="2018-11" db="EMBL/GenBank/DDBJ databases">
        <title>Genome sequencing of a novel mesophilic and cellulolytic organism within the genus Hungateiclostridium.</title>
        <authorList>
            <person name="Rettenmaier R."/>
            <person name="Liebl W."/>
            <person name="Zverlov V."/>
        </authorList>
    </citation>
    <scope>NUCLEOTIDE SEQUENCE [LARGE SCALE GENOMIC DNA]</scope>
    <source>
        <strain evidence="8">N2K1</strain>
    </source>
</reference>
<dbReference type="GO" id="GO:0015648">
    <property type="term" value="F:lipid-linked peptidoglycan transporter activity"/>
    <property type="evidence" value="ECO:0007669"/>
    <property type="project" value="TreeGrafter"/>
</dbReference>
<evidence type="ECO:0000256" key="3">
    <source>
        <dbReference type="ARBA" id="ARBA00022960"/>
    </source>
</evidence>
<comment type="caution">
    <text evidence="7">The sequence shown here is derived from an EMBL/GenBank/DDBJ whole genome shotgun (WGS) entry which is preliminary data.</text>
</comment>
<keyword evidence="3" id="KW-0133">Cell shape</keyword>
<feature type="transmembrane region" description="Helical" evidence="6">
    <location>
        <begin position="145"/>
        <end position="171"/>
    </location>
</feature>
<dbReference type="GO" id="GO:0008360">
    <property type="term" value="P:regulation of cell shape"/>
    <property type="evidence" value="ECO:0007669"/>
    <property type="project" value="UniProtKB-KW"/>
</dbReference>
<dbReference type="Pfam" id="PF01098">
    <property type="entry name" value="FTSW_RODA_SPOVE"/>
    <property type="match status" value="1"/>
</dbReference>
<evidence type="ECO:0000256" key="4">
    <source>
        <dbReference type="ARBA" id="ARBA00022989"/>
    </source>
</evidence>
<dbReference type="GO" id="GO:0051301">
    <property type="term" value="P:cell division"/>
    <property type="evidence" value="ECO:0007669"/>
    <property type="project" value="InterPro"/>
</dbReference>
<feature type="transmembrane region" description="Helical" evidence="6">
    <location>
        <begin position="312"/>
        <end position="333"/>
    </location>
</feature>
<sequence>MLGAITYRRPLNLIAAFNIIGYLFLFFSDEPYNWMTLAVGGAATFIICSACLIIIKRNHGDEYLILIVSMLLSVGLMMIYRLDERLGLKQLVWIAVGLGLFFAFYHIYIKVDKWDRFAYVYIALSAVLYLVTLVLGRNINGAVNWIVIGGFSFQPSELCKILFVFFLASYFKNPDNLFLEKYIQDKRLRVLLNKVLLMLVAYCNIGFLVLQRELGTALLLFLTFLLVLYVFSKDLKLFLLNSAFIVPGVIFGYFMFYHLRVRVDAWLNPWADITNKGYQIAQSLFAIASGGFFGTGIGMGRPDMVPAVSTDFIFSAICEEMGIFGGVAVVLLCMLFTYRGIKIVLGLKDRFKKILGLGIVTMIGLQTFIIIGGVIKLIPLTGITLPFVSYGGSSLITSFIALGILQAISNPKFDRAGGEANG</sequence>
<dbReference type="InterPro" id="IPR001182">
    <property type="entry name" value="FtsW/RodA"/>
</dbReference>
<feature type="transmembrane region" description="Helical" evidence="6">
    <location>
        <begin position="191"/>
        <end position="208"/>
    </location>
</feature>
<protein>
    <submittedName>
        <fullName evidence="7">FtsW/RodA/SpoVE family cell cycle protein</fullName>
    </submittedName>
</protein>
<feature type="transmembrane region" description="Helical" evidence="6">
    <location>
        <begin position="214"/>
        <end position="231"/>
    </location>
</feature>
<feature type="transmembrane region" description="Helical" evidence="6">
    <location>
        <begin position="34"/>
        <end position="55"/>
    </location>
</feature>
<feature type="transmembrane region" description="Helical" evidence="6">
    <location>
        <begin position="92"/>
        <end position="111"/>
    </location>
</feature>